<protein>
    <submittedName>
        <fullName evidence="5">ATP-binding protein</fullName>
    </submittedName>
</protein>
<dbReference type="InterPro" id="IPR054472">
    <property type="entry name" value="WHD"/>
</dbReference>
<comment type="similarity">
    <text evidence="1">Belongs to the AAA ATPase family.</text>
</comment>
<accession>A0ABW6IDP4</accession>
<dbReference type="SMART" id="SM00382">
    <property type="entry name" value="AAA"/>
    <property type="match status" value="1"/>
</dbReference>
<name>A0ABW6IDP4_9CYAN</name>
<dbReference type="EMBL" id="JBHZOL010000055">
    <property type="protein sequence ID" value="MFE4106169.1"/>
    <property type="molecule type" value="Genomic_DNA"/>
</dbReference>
<reference evidence="5 6" key="1">
    <citation type="submission" date="2024-10" db="EMBL/GenBank/DDBJ databases">
        <authorList>
            <person name="Ratan Roy A."/>
            <person name="Morales Sandoval P.H."/>
            <person name="De Los Santos Villalobos S."/>
            <person name="Chakraborty S."/>
            <person name="Mukherjee J."/>
        </authorList>
    </citation>
    <scope>NUCLEOTIDE SEQUENCE [LARGE SCALE GENOMIC DNA]</scope>
    <source>
        <strain evidence="5 6">S1</strain>
    </source>
</reference>
<dbReference type="Gene3D" id="3.40.50.300">
    <property type="entry name" value="P-loop containing nucleotide triphosphate hydrolases"/>
    <property type="match status" value="1"/>
</dbReference>
<dbReference type="Proteomes" id="UP001600165">
    <property type="component" value="Unassembled WGS sequence"/>
</dbReference>
<gene>
    <name evidence="5" type="ORF">ACFVKH_07775</name>
</gene>
<evidence type="ECO:0000256" key="3">
    <source>
        <dbReference type="ARBA" id="ARBA00022840"/>
    </source>
</evidence>
<dbReference type="SUPFAM" id="SSF52540">
    <property type="entry name" value="P-loop containing nucleoside triphosphate hydrolases"/>
    <property type="match status" value="1"/>
</dbReference>
<dbReference type="PANTHER" id="PTHR23073">
    <property type="entry name" value="26S PROTEASOME REGULATORY SUBUNIT"/>
    <property type="match status" value="1"/>
</dbReference>
<proteinExistence type="inferred from homology"/>
<comment type="caution">
    <text evidence="5">The sequence shown here is derived from an EMBL/GenBank/DDBJ whole genome shotgun (WGS) entry which is preliminary data.</text>
</comment>
<evidence type="ECO:0000313" key="5">
    <source>
        <dbReference type="EMBL" id="MFE4106169.1"/>
    </source>
</evidence>
<dbReference type="RefSeq" id="WP_377963663.1">
    <property type="nucleotide sequence ID" value="NZ_JBHZOL010000055.1"/>
</dbReference>
<dbReference type="InterPro" id="IPR003959">
    <property type="entry name" value="ATPase_AAA_core"/>
</dbReference>
<dbReference type="InterPro" id="IPR050221">
    <property type="entry name" value="26S_Proteasome_ATPase"/>
</dbReference>
<dbReference type="CDD" id="cd19481">
    <property type="entry name" value="RecA-like_protease"/>
    <property type="match status" value="1"/>
</dbReference>
<dbReference type="InterPro" id="IPR003593">
    <property type="entry name" value="AAA+_ATPase"/>
</dbReference>
<evidence type="ECO:0000256" key="1">
    <source>
        <dbReference type="ARBA" id="ARBA00006914"/>
    </source>
</evidence>
<evidence type="ECO:0000256" key="2">
    <source>
        <dbReference type="ARBA" id="ARBA00022741"/>
    </source>
</evidence>
<keyword evidence="3 5" id="KW-0067">ATP-binding</keyword>
<dbReference type="Pfam" id="PF22977">
    <property type="entry name" value="WHD"/>
    <property type="match status" value="1"/>
</dbReference>
<sequence length="700" mass="77600">MTATSLERWREANHRYLMQAIAQVIAYLERKARPAEATEIPADPPSLQPATALDQLCSLFGLSRFERDILLLCAGVELNPVVMPLCASVQGDPQQGYPTYSLALSIFPSPHWWALTPESALRYWHIVEVGGGNALTYSPLRIDERILHFLLGIKYTDMRLKGILTPLEAIGTEFEALPPSYQAIAEQVAYVGWQATDKQAPAIQLYGSDETTQRAIALAACRQMQRQGLLIAADVLPTELGQFNLIKVLCEREALLTDSILVLDCSALSSADSTVEAGATQQNSAIHRLIDSLQCPVIVLSRDRRAQRQRSLITFSIAAPTHQEQRALWQLHLGKTATELNGHIDMLVTYFNLSPASIQSACERTKRLLGAGRIEAAENGWKHPPATTKIASLSSPDTATHPPEDSNPARLPALLWEACLTQARPRLDELAQAIPPSADWLDLVLPEKELQVLHTIAAHVRQRTKVYEHWGFGRKGSRGLGISTLFAGPSGTGKTLAAEVLANDLKLDLYRVDLSTVVSKYIGETEKNLRRIFDAAETGGAILLFDEADALFGKRSEVKDSHDRYANMEVAYLLQRIEAYRGLAILTTNLKSSLDQAFLRRIRFIVQFPFPDAKQRAEIWRRIFPPQTPLQDLLYDKLAKLSVSGGNIRNIALNAAFLAADADEPVQMHHILQASQAEYIKLERPLTDAEIKGWLPKSEA</sequence>
<evidence type="ECO:0000313" key="6">
    <source>
        <dbReference type="Proteomes" id="UP001600165"/>
    </source>
</evidence>
<dbReference type="GO" id="GO:0005524">
    <property type="term" value="F:ATP binding"/>
    <property type="evidence" value="ECO:0007669"/>
    <property type="project" value="UniProtKB-KW"/>
</dbReference>
<dbReference type="InterPro" id="IPR027417">
    <property type="entry name" value="P-loop_NTPase"/>
</dbReference>
<evidence type="ECO:0000259" key="4">
    <source>
        <dbReference type="SMART" id="SM00382"/>
    </source>
</evidence>
<feature type="domain" description="AAA+ ATPase" evidence="4">
    <location>
        <begin position="480"/>
        <end position="612"/>
    </location>
</feature>
<keyword evidence="2" id="KW-0547">Nucleotide-binding</keyword>
<keyword evidence="6" id="KW-1185">Reference proteome</keyword>
<dbReference type="Pfam" id="PF00004">
    <property type="entry name" value="AAA"/>
    <property type="match status" value="1"/>
</dbReference>
<organism evidence="5 6">
    <name type="scientific">Almyronema epifaneia S1</name>
    <dbReference type="NCBI Taxonomy" id="2991925"/>
    <lineage>
        <taxon>Bacteria</taxon>
        <taxon>Bacillati</taxon>
        <taxon>Cyanobacteriota</taxon>
        <taxon>Cyanophyceae</taxon>
        <taxon>Nodosilineales</taxon>
        <taxon>Nodosilineaceae</taxon>
        <taxon>Almyronema</taxon>
        <taxon>Almyronema epifaneia</taxon>
    </lineage>
</organism>